<dbReference type="InterPro" id="IPR007393">
    <property type="entry name" value="YlxR_dom"/>
</dbReference>
<dbReference type="EMBL" id="CAEZZW010000001">
    <property type="protein sequence ID" value="CAB4772684.1"/>
    <property type="molecule type" value="Genomic_DNA"/>
</dbReference>
<proteinExistence type="predicted"/>
<evidence type="ECO:0000313" key="9">
    <source>
        <dbReference type="EMBL" id="CAB4969670.1"/>
    </source>
</evidence>
<accession>A0A6J6VM83</accession>
<reference evidence="5" key="1">
    <citation type="submission" date="2020-05" db="EMBL/GenBank/DDBJ databases">
        <authorList>
            <person name="Chiriac C."/>
            <person name="Salcher M."/>
            <person name="Ghai R."/>
            <person name="Kavagutti S V."/>
        </authorList>
    </citation>
    <scope>NUCLEOTIDE SEQUENCE</scope>
</reference>
<dbReference type="EMBL" id="CAESAE010000004">
    <property type="protein sequence ID" value="CAB4337845.1"/>
    <property type="molecule type" value="Genomic_DNA"/>
</dbReference>
<dbReference type="EMBL" id="CAFBNH010000004">
    <property type="protein sequence ID" value="CAB4945123.1"/>
    <property type="molecule type" value="Genomic_DNA"/>
</dbReference>
<evidence type="ECO:0000313" key="4">
    <source>
        <dbReference type="EMBL" id="CAB4720536.1"/>
    </source>
</evidence>
<evidence type="ECO:0000313" key="8">
    <source>
        <dbReference type="EMBL" id="CAB4945123.1"/>
    </source>
</evidence>
<sequence>MVCVEGRILPDPDRTASGRGAWVHRRCAVSAVEHGALGRAFRHDGSLDVKELIHFINEVTNEMDAKDMKLK</sequence>
<dbReference type="EMBL" id="CAFBQX010000001">
    <property type="protein sequence ID" value="CAB5069834.1"/>
    <property type="molecule type" value="Genomic_DNA"/>
</dbReference>
<evidence type="ECO:0000313" key="2">
    <source>
        <dbReference type="EMBL" id="CAB4337845.1"/>
    </source>
</evidence>
<evidence type="ECO:0000313" key="6">
    <source>
        <dbReference type="EMBL" id="CAB4820255.1"/>
    </source>
</evidence>
<dbReference type="EMBL" id="CAFBLD010000002">
    <property type="protein sequence ID" value="CAB4858992.1"/>
    <property type="molecule type" value="Genomic_DNA"/>
</dbReference>
<dbReference type="EMBL" id="CAFABH010000002">
    <property type="protein sequence ID" value="CAB4820255.1"/>
    <property type="molecule type" value="Genomic_DNA"/>
</dbReference>
<dbReference type="Pfam" id="PF04296">
    <property type="entry name" value="YlxR"/>
    <property type="match status" value="1"/>
</dbReference>
<dbReference type="EMBL" id="CAEZXO010000005">
    <property type="protein sequence ID" value="CAB4696176.1"/>
    <property type="molecule type" value="Genomic_DNA"/>
</dbReference>
<dbReference type="EMBL" id="CAFBOC010000002">
    <property type="protein sequence ID" value="CAB4969670.1"/>
    <property type="molecule type" value="Genomic_DNA"/>
</dbReference>
<protein>
    <submittedName>
        <fullName evidence="5">Unannotated protein</fullName>
    </submittedName>
</protein>
<evidence type="ECO:0000313" key="5">
    <source>
        <dbReference type="EMBL" id="CAB4772684.1"/>
    </source>
</evidence>
<dbReference type="AlphaFoldDB" id="A0A6J6VM83"/>
<evidence type="ECO:0000313" key="10">
    <source>
        <dbReference type="EMBL" id="CAB5069834.1"/>
    </source>
</evidence>
<organism evidence="5">
    <name type="scientific">freshwater metagenome</name>
    <dbReference type="NCBI Taxonomy" id="449393"/>
    <lineage>
        <taxon>unclassified sequences</taxon>
        <taxon>metagenomes</taxon>
        <taxon>ecological metagenomes</taxon>
    </lineage>
</organism>
<evidence type="ECO:0000313" key="3">
    <source>
        <dbReference type="EMBL" id="CAB4696176.1"/>
    </source>
</evidence>
<dbReference type="Gene3D" id="3.30.1230.10">
    <property type="entry name" value="YlxR-like"/>
    <property type="match status" value="1"/>
</dbReference>
<evidence type="ECO:0000259" key="1">
    <source>
        <dbReference type="Pfam" id="PF04296"/>
    </source>
</evidence>
<gene>
    <name evidence="3" type="ORF">UFOPK2510_01011</name>
    <name evidence="4" type="ORF">UFOPK2718_00444</name>
    <name evidence="5" type="ORF">UFOPK2936_00300</name>
    <name evidence="6" type="ORF">UFOPK3174_00177</name>
    <name evidence="7" type="ORF">UFOPK3328_00360</name>
    <name evidence="8" type="ORF">UFOPK3779_00825</name>
    <name evidence="9" type="ORF">UFOPK3913_00283</name>
    <name evidence="2" type="ORF">UFOPK4107_00744</name>
    <name evidence="10" type="ORF">UFOPK4403_00129</name>
</gene>
<dbReference type="SUPFAM" id="SSF64376">
    <property type="entry name" value="YlxR-like"/>
    <property type="match status" value="1"/>
</dbReference>
<dbReference type="InterPro" id="IPR035931">
    <property type="entry name" value="YlxR-like_sf"/>
</dbReference>
<name>A0A6J6VM83_9ZZZZ</name>
<feature type="domain" description="YlxR" evidence="1">
    <location>
        <begin position="5"/>
        <end position="50"/>
    </location>
</feature>
<dbReference type="EMBL" id="CAEZYM010000003">
    <property type="protein sequence ID" value="CAB4720536.1"/>
    <property type="molecule type" value="Genomic_DNA"/>
</dbReference>
<evidence type="ECO:0000313" key="7">
    <source>
        <dbReference type="EMBL" id="CAB4858992.1"/>
    </source>
</evidence>